<dbReference type="GO" id="GO:0044773">
    <property type="term" value="P:mitotic DNA damage checkpoint signaling"/>
    <property type="evidence" value="ECO:0007669"/>
    <property type="project" value="TreeGrafter"/>
</dbReference>
<dbReference type="AlphaFoldDB" id="A0A8H2VFU7"/>
<feature type="compositionally biased region" description="Basic and acidic residues" evidence="1">
    <location>
        <begin position="592"/>
        <end position="607"/>
    </location>
</feature>
<keyword evidence="3" id="KW-0418">Kinase</keyword>
<evidence type="ECO:0000313" key="3">
    <source>
        <dbReference type="EMBL" id="CAB4254730.1"/>
    </source>
</evidence>
<organism evidence="3 4">
    <name type="scientific">Maudiozyma barnettii</name>
    <dbReference type="NCBI Taxonomy" id="61262"/>
    <lineage>
        <taxon>Eukaryota</taxon>
        <taxon>Fungi</taxon>
        <taxon>Dikarya</taxon>
        <taxon>Ascomycota</taxon>
        <taxon>Saccharomycotina</taxon>
        <taxon>Saccharomycetes</taxon>
        <taxon>Saccharomycetales</taxon>
        <taxon>Saccharomycetaceae</taxon>
        <taxon>Maudiozyma</taxon>
    </lineage>
</organism>
<dbReference type="InterPro" id="IPR008271">
    <property type="entry name" value="Ser/Thr_kinase_AS"/>
</dbReference>
<feature type="region of interest" description="Disordered" evidence="1">
    <location>
        <begin position="32"/>
        <end position="162"/>
    </location>
</feature>
<dbReference type="GO" id="GO:0005524">
    <property type="term" value="F:ATP binding"/>
    <property type="evidence" value="ECO:0007669"/>
    <property type="project" value="InterPro"/>
</dbReference>
<feature type="compositionally biased region" description="Polar residues" evidence="1">
    <location>
        <begin position="61"/>
        <end position="75"/>
    </location>
</feature>
<feature type="region of interest" description="Disordered" evidence="1">
    <location>
        <begin position="722"/>
        <end position="763"/>
    </location>
</feature>
<dbReference type="PANTHER" id="PTHR44167">
    <property type="entry name" value="OVARIAN-SPECIFIC SERINE/THREONINE-PROTEIN KINASE LOK-RELATED"/>
    <property type="match status" value="1"/>
</dbReference>
<feature type="compositionally biased region" description="Low complexity" evidence="1">
    <location>
        <begin position="76"/>
        <end position="107"/>
    </location>
</feature>
<comment type="caution">
    <text evidence="3">The sequence shown here is derived from an EMBL/GenBank/DDBJ whole genome shotgun (WGS) entry which is preliminary data.</text>
</comment>
<proteinExistence type="predicted"/>
<feature type="domain" description="Protein kinase" evidence="2">
    <location>
        <begin position="213"/>
        <end position="550"/>
    </location>
</feature>
<feature type="region of interest" description="Disordered" evidence="1">
    <location>
        <begin position="575"/>
        <end position="611"/>
    </location>
</feature>
<dbReference type="Proteomes" id="UP000644660">
    <property type="component" value="Unassembled WGS sequence"/>
</dbReference>
<dbReference type="RefSeq" id="XP_041406574.1">
    <property type="nucleotide sequence ID" value="XM_041550640.1"/>
</dbReference>
<dbReference type="OrthoDB" id="4062651at2759"/>
<dbReference type="SUPFAM" id="SSF56112">
    <property type="entry name" value="Protein kinase-like (PK-like)"/>
    <property type="match status" value="1"/>
</dbReference>
<sequence length="763" mass="85437">MALLSSRNSESSSSISSVSTFKLLGKKLLNNGKSFDESMHRNSAKKIIPSNATKKLLKRNTAPSNLSSTKRTLQHSQKVSSSSKSKSLISSSSATSSDSDSPQLSTKLTSVDTSPKPMVYNPYGTQPYLPTNSNSRNSSSRTSNYNNNNNNNYSSSGGATNSNSSGIRDASYYLHDGSTRIRVLPLPIENPNDFLPTEMQQESVYLLDNFKFEGDHQVIGNGGTSEVKKIIVSQNGNTNTTTNTPTVTSHSAIYAFKKLNMIYNEDKDAYYKRCSKEYIIAKYLNSIDKHKDPHGVHIIGVYDLCKVPTTTFIARGWGYVMELGQCDLFSLITKPGWRNVDLNEKYCIFKQVCHGVKFMHDHGIAHRDLKPENVLICSGGICKITDFGISNWYHETPKDFTTPIKLCKGMIGSPPYTSPEVMMWDSKKDYPERLQLAFDPLKLDCYSLGILLYTLVNNMIPFVESCNKDSRFRDYVNGYENYIHYNHSSFRTPIEKLTHKVSYYRKGPGIEYNFAKGFRDPAVSRVAWRLADPQPHTRYTMQELWDDPWFQNIATCVDTTTFGIEEYISKDPQEIINKKRRAQSPPLSLQSDAKKESSIEPRGKEDLSPVNELAEEEDMIVQNMDVVQEQNEDIPISSLQKPPLETILSGVEVLARSSTSSTTINNNSNNNIEINNTINSKIMTPTKATEVAMDSIPSPAPTPTTSPIHTRKRVIHHHTSVTNNRTTSFSGSTRTRSSASLYHSHHSPLVTSSGGSIPYLSRK</sequence>
<dbReference type="InterPro" id="IPR011009">
    <property type="entry name" value="Kinase-like_dom_sf"/>
</dbReference>
<name>A0A8H2VFU7_9SACH</name>
<dbReference type="Gene3D" id="1.10.510.10">
    <property type="entry name" value="Transferase(Phosphotransferase) domain 1"/>
    <property type="match status" value="1"/>
</dbReference>
<feature type="compositionally biased region" description="Low complexity" evidence="1">
    <location>
        <begin position="132"/>
        <end position="162"/>
    </location>
</feature>
<evidence type="ECO:0000256" key="1">
    <source>
        <dbReference type="SAM" id="MobiDB-lite"/>
    </source>
</evidence>
<keyword evidence="4" id="KW-1185">Reference proteome</keyword>
<dbReference type="PROSITE" id="PS00108">
    <property type="entry name" value="PROTEIN_KINASE_ST"/>
    <property type="match status" value="1"/>
</dbReference>
<dbReference type="SMART" id="SM00220">
    <property type="entry name" value="S_TKc"/>
    <property type="match status" value="1"/>
</dbReference>
<reference evidence="3 4" key="1">
    <citation type="submission" date="2020-05" db="EMBL/GenBank/DDBJ databases">
        <authorList>
            <person name="Casaregola S."/>
            <person name="Devillers H."/>
            <person name="Grondin C."/>
        </authorList>
    </citation>
    <scope>NUCLEOTIDE SEQUENCE [LARGE SCALE GENOMIC DNA]</scope>
    <source>
        <strain evidence="3 4">CLIB 1767</strain>
    </source>
</reference>
<feature type="compositionally biased region" description="Low complexity" evidence="1">
    <location>
        <begin position="722"/>
        <end position="738"/>
    </location>
</feature>
<dbReference type="PANTHER" id="PTHR44167:SF24">
    <property type="entry name" value="SERINE_THREONINE-PROTEIN KINASE CHK2"/>
    <property type="match status" value="1"/>
</dbReference>
<evidence type="ECO:0000313" key="4">
    <source>
        <dbReference type="Proteomes" id="UP000644660"/>
    </source>
</evidence>
<keyword evidence="3" id="KW-0808">Transferase</keyword>
<dbReference type="PROSITE" id="PS50011">
    <property type="entry name" value="PROTEIN_KINASE_DOM"/>
    <property type="match status" value="1"/>
</dbReference>
<dbReference type="GO" id="GO:0005634">
    <property type="term" value="C:nucleus"/>
    <property type="evidence" value="ECO:0007669"/>
    <property type="project" value="TreeGrafter"/>
</dbReference>
<dbReference type="GO" id="GO:0004674">
    <property type="term" value="F:protein serine/threonine kinase activity"/>
    <property type="evidence" value="ECO:0007669"/>
    <property type="project" value="UniProtKB-KW"/>
</dbReference>
<dbReference type="EMBL" id="CAEFZW010000004">
    <property type="protein sequence ID" value="CAB4254730.1"/>
    <property type="molecule type" value="Genomic_DNA"/>
</dbReference>
<gene>
    <name evidence="3" type="ORF">KABA2_04S13024</name>
</gene>
<dbReference type="Pfam" id="PF00069">
    <property type="entry name" value="Pkinase"/>
    <property type="match status" value="1"/>
</dbReference>
<dbReference type="InterPro" id="IPR000719">
    <property type="entry name" value="Prot_kinase_dom"/>
</dbReference>
<dbReference type="GeneID" id="64857738"/>
<protein>
    <submittedName>
        <fullName evidence="3">Similar to Saccharomyces cerevisiae YKL198C PTK1 Putative serine/threonine protein kinase that regulates spermine uptake</fullName>
    </submittedName>
</protein>
<evidence type="ECO:0000259" key="2">
    <source>
        <dbReference type="PROSITE" id="PS50011"/>
    </source>
</evidence>
<accession>A0A8H2VFU7</accession>
<keyword evidence="3" id="KW-0723">Serine/threonine-protein kinase</keyword>